<protein>
    <submittedName>
        <fullName evidence="2">Acyl-CoA N-acyltransferase</fullName>
    </submittedName>
</protein>
<dbReference type="InterPro" id="IPR052523">
    <property type="entry name" value="Trichothecene_AcTrans"/>
</dbReference>
<dbReference type="PANTHER" id="PTHR42791">
    <property type="entry name" value="GNAT FAMILY ACETYLTRANSFERASE"/>
    <property type="match status" value="1"/>
</dbReference>
<evidence type="ECO:0000259" key="1">
    <source>
        <dbReference type="PROSITE" id="PS51186"/>
    </source>
</evidence>
<accession>A0ABR1R229</accession>
<dbReference type="InterPro" id="IPR016181">
    <property type="entry name" value="Acyl_CoA_acyltransferase"/>
</dbReference>
<dbReference type="Gene3D" id="3.40.630.30">
    <property type="match status" value="1"/>
</dbReference>
<dbReference type="Proteomes" id="UP001396898">
    <property type="component" value="Unassembled WGS sequence"/>
</dbReference>
<dbReference type="PANTHER" id="PTHR42791:SF2">
    <property type="entry name" value="N-ACETYLTRANSFERASE DOMAIN-CONTAINING PROTEIN"/>
    <property type="match status" value="1"/>
</dbReference>
<evidence type="ECO:0000313" key="2">
    <source>
        <dbReference type="EMBL" id="KAK7996118.1"/>
    </source>
</evidence>
<feature type="domain" description="N-acetyltransferase" evidence="1">
    <location>
        <begin position="74"/>
        <end position="224"/>
    </location>
</feature>
<dbReference type="SUPFAM" id="SSF55729">
    <property type="entry name" value="Acyl-CoA N-acyltransferases (Nat)"/>
    <property type="match status" value="1"/>
</dbReference>
<proteinExistence type="predicted"/>
<sequence length="227" mass="25669">MPTYDVRRCTVADAPGLAYNNMGAFWESPGYRLLWTGRTLEYVTANAAKRMPRNLLSDRARQRHQLVVDGETGCIVGYARWILPDHLVDEWLDAQTPAVSAEEEQDFVRAFDEADWSFVDLPNMDDHVHAAKAKYFAGNKECMELDYLAVHPDNKGRGIASLLVGNGVVAAQKMNVDIYMMAYEAGLNVYKKFGFEILESNVQDLAKWGGEGPYATYMMEKKIVERE</sequence>
<gene>
    <name evidence="2" type="ORF">PG991_015585</name>
</gene>
<comment type="caution">
    <text evidence="2">The sequence shown here is derived from an EMBL/GenBank/DDBJ whole genome shotgun (WGS) entry which is preliminary data.</text>
</comment>
<evidence type="ECO:0000313" key="3">
    <source>
        <dbReference type="Proteomes" id="UP001396898"/>
    </source>
</evidence>
<dbReference type="Pfam" id="PF00583">
    <property type="entry name" value="Acetyltransf_1"/>
    <property type="match status" value="1"/>
</dbReference>
<dbReference type="InterPro" id="IPR000182">
    <property type="entry name" value="GNAT_dom"/>
</dbReference>
<dbReference type="PROSITE" id="PS51186">
    <property type="entry name" value="GNAT"/>
    <property type="match status" value="1"/>
</dbReference>
<dbReference type="EMBL" id="JAQQWI010000022">
    <property type="protein sequence ID" value="KAK7996118.1"/>
    <property type="molecule type" value="Genomic_DNA"/>
</dbReference>
<organism evidence="2 3">
    <name type="scientific">Apiospora marii</name>
    <dbReference type="NCBI Taxonomy" id="335849"/>
    <lineage>
        <taxon>Eukaryota</taxon>
        <taxon>Fungi</taxon>
        <taxon>Dikarya</taxon>
        <taxon>Ascomycota</taxon>
        <taxon>Pezizomycotina</taxon>
        <taxon>Sordariomycetes</taxon>
        <taxon>Xylariomycetidae</taxon>
        <taxon>Amphisphaeriales</taxon>
        <taxon>Apiosporaceae</taxon>
        <taxon>Apiospora</taxon>
    </lineage>
</organism>
<keyword evidence="3" id="KW-1185">Reference proteome</keyword>
<reference evidence="2 3" key="1">
    <citation type="submission" date="2023-01" db="EMBL/GenBank/DDBJ databases">
        <title>Analysis of 21 Apiospora genomes using comparative genomics revels a genus with tremendous synthesis potential of carbohydrate active enzymes and secondary metabolites.</title>
        <authorList>
            <person name="Sorensen T."/>
        </authorList>
    </citation>
    <scope>NUCLEOTIDE SEQUENCE [LARGE SCALE GENOMIC DNA]</scope>
    <source>
        <strain evidence="2 3">CBS 20057</strain>
    </source>
</reference>
<name>A0ABR1R229_9PEZI</name>